<evidence type="ECO:0000313" key="7">
    <source>
        <dbReference type="EMBL" id="RMC07421.1"/>
    </source>
</evidence>
<dbReference type="InterPro" id="IPR029299">
    <property type="entry name" value="ALMS_motif"/>
</dbReference>
<feature type="coiled-coil region" evidence="4">
    <location>
        <begin position="59"/>
        <end position="141"/>
    </location>
</feature>
<comment type="subcellular location">
    <subcellularLocation>
        <location evidence="1">Cytoplasm</location>
        <location evidence="1">Cytoskeleton</location>
        <location evidence="1">Microtubule organizing center</location>
        <location evidence="1">Centrosome</location>
    </subcellularLocation>
</comment>
<feature type="compositionally biased region" description="Low complexity" evidence="5">
    <location>
        <begin position="1153"/>
        <end position="1162"/>
    </location>
</feature>
<feature type="region of interest" description="Disordered" evidence="5">
    <location>
        <begin position="423"/>
        <end position="455"/>
    </location>
</feature>
<feature type="region of interest" description="Disordered" evidence="5">
    <location>
        <begin position="554"/>
        <end position="596"/>
    </location>
</feature>
<accession>A0A3M0K4M4</accession>
<reference evidence="7 8" key="1">
    <citation type="submission" date="2018-07" db="EMBL/GenBank/DDBJ databases">
        <title>A high quality draft genome assembly of the barn swallow (H. rustica rustica).</title>
        <authorList>
            <person name="Formenti G."/>
            <person name="Chiara M."/>
            <person name="Poveda L."/>
            <person name="Francoijs K.-J."/>
            <person name="Bonisoli-Alquati A."/>
            <person name="Canova L."/>
            <person name="Gianfranceschi L."/>
            <person name="Horner D.S."/>
            <person name="Saino N."/>
        </authorList>
    </citation>
    <scope>NUCLEOTIDE SEQUENCE [LARGE SCALE GENOMIC DNA]</scope>
    <source>
        <strain evidence="7">Chelidonia</strain>
        <tissue evidence="7">Blood</tissue>
    </source>
</reference>
<feature type="region of interest" description="Disordered" evidence="5">
    <location>
        <begin position="1146"/>
        <end position="1187"/>
    </location>
</feature>
<dbReference type="OrthoDB" id="6359887at2759"/>
<keyword evidence="2" id="KW-0963">Cytoplasm</keyword>
<comment type="caution">
    <text evidence="7">The sequence shown here is derived from an EMBL/GenBank/DDBJ whole genome shotgun (WGS) entry which is preliminary data.</text>
</comment>
<dbReference type="Pfam" id="PF15309">
    <property type="entry name" value="ALMS_motif"/>
    <property type="match status" value="1"/>
</dbReference>
<feature type="region of interest" description="Disordered" evidence="5">
    <location>
        <begin position="369"/>
        <end position="404"/>
    </location>
</feature>
<feature type="compositionally biased region" description="Basic and acidic residues" evidence="5">
    <location>
        <begin position="423"/>
        <end position="432"/>
    </location>
</feature>
<dbReference type="PANTHER" id="PTHR21553">
    <property type="entry name" value="ALMS1-RELATED"/>
    <property type="match status" value="1"/>
</dbReference>
<dbReference type="GO" id="GO:0005814">
    <property type="term" value="C:centriole"/>
    <property type="evidence" value="ECO:0007669"/>
    <property type="project" value="TreeGrafter"/>
</dbReference>
<feature type="compositionally biased region" description="Polar residues" evidence="5">
    <location>
        <begin position="808"/>
        <end position="817"/>
    </location>
</feature>
<evidence type="ECO:0000313" key="8">
    <source>
        <dbReference type="Proteomes" id="UP000269221"/>
    </source>
</evidence>
<evidence type="ECO:0000256" key="3">
    <source>
        <dbReference type="ARBA" id="ARBA00023212"/>
    </source>
</evidence>
<feature type="coiled-coil region" evidence="4">
    <location>
        <begin position="512"/>
        <end position="546"/>
    </location>
</feature>
<dbReference type="Proteomes" id="UP000269221">
    <property type="component" value="Unassembled WGS sequence"/>
</dbReference>
<proteinExistence type="predicted"/>
<evidence type="ECO:0000256" key="1">
    <source>
        <dbReference type="ARBA" id="ARBA00004300"/>
    </source>
</evidence>
<keyword evidence="8" id="KW-1185">Reference proteome</keyword>
<feature type="compositionally biased region" description="Low complexity" evidence="5">
    <location>
        <begin position="792"/>
        <end position="807"/>
    </location>
</feature>
<feature type="domain" description="ALMS motif" evidence="6">
    <location>
        <begin position="1447"/>
        <end position="1497"/>
    </location>
</feature>
<feature type="coiled-coil region" evidence="4">
    <location>
        <begin position="912"/>
        <end position="972"/>
    </location>
</feature>
<feature type="compositionally biased region" description="Polar residues" evidence="5">
    <location>
        <begin position="369"/>
        <end position="383"/>
    </location>
</feature>
<dbReference type="EMBL" id="QRBI01000120">
    <property type="protein sequence ID" value="RMC07421.1"/>
    <property type="molecule type" value="Genomic_DNA"/>
</dbReference>
<evidence type="ECO:0000256" key="5">
    <source>
        <dbReference type="SAM" id="MobiDB-lite"/>
    </source>
</evidence>
<feature type="compositionally biased region" description="Polar residues" evidence="5">
    <location>
        <begin position="563"/>
        <end position="588"/>
    </location>
</feature>
<feature type="region of interest" description="Disordered" evidence="5">
    <location>
        <begin position="1409"/>
        <end position="1429"/>
    </location>
</feature>
<evidence type="ECO:0000256" key="4">
    <source>
        <dbReference type="SAM" id="Coils"/>
    </source>
</evidence>
<keyword evidence="4" id="KW-0175">Coiled coil</keyword>
<feature type="region of interest" description="Disordered" evidence="5">
    <location>
        <begin position="789"/>
        <end position="859"/>
    </location>
</feature>
<dbReference type="PANTHER" id="PTHR21553:SF26">
    <property type="entry name" value="ALMS MOTIF DOMAIN-CONTAINING PROTEIN"/>
    <property type="match status" value="1"/>
</dbReference>
<dbReference type="GO" id="GO:0005829">
    <property type="term" value="C:cytosol"/>
    <property type="evidence" value="ECO:0007669"/>
    <property type="project" value="TreeGrafter"/>
</dbReference>
<evidence type="ECO:0000259" key="6">
    <source>
        <dbReference type="Pfam" id="PF15309"/>
    </source>
</evidence>
<feature type="region of interest" description="Disordered" evidence="5">
    <location>
        <begin position="224"/>
        <end position="248"/>
    </location>
</feature>
<keyword evidence="3" id="KW-0206">Cytoskeleton</keyword>
<protein>
    <recommendedName>
        <fullName evidence="6">ALMS motif domain-containing protein</fullName>
    </recommendedName>
</protein>
<gene>
    <name evidence="7" type="ORF">DUI87_16886</name>
</gene>
<feature type="compositionally biased region" description="Polar residues" evidence="5">
    <location>
        <begin position="1411"/>
        <end position="1428"/>
    </location>
</feature>
<dbReference type="GO" id="GO:0005813">
    <property type="term" value="C:centrosome"/>
    <property type="evidence" value="ECO:0007669"/>
    <property type="project" value="UniProtKB-SubCell"/>
</dbReference>
<dbReference type="GO" id="GO:0046599">
    <property type="term" value="P:regulation of centriole replication"/>
    <property type="evidence" value="ECO:0007669"/>
    <property type="project" value="TreeGrafter"/>
</dbReference>
<sequence>MEVDYSAYPKMKRKPATAGTLRLSPNEEAMFLKEEYERRRKLRLQQVREQQKYISHQIRQKVKQKREEQLHQLEEALRAEWQKAQDEKMKALEELYLSSLRAVGEGHRQAKENEPDLEALAKQAEERKQMAETRHRKALIEQKHQKEKLLREQARRTDARKRALEVERQRAAKVASLPPPPPRPFESFEVKKIIAMKPCGAGNFSLTRYHIAQALVDREVAGEQPDAHLAAEEEGRRLEELHREAERERRKQLEKAHVRGNHALKKIQLAKDRARLLEELEQMQAQDRMRRRQVVAQMPPQLSVPPCKRMEIKEEWQRELESAFEEMYSEDRNMKGDLILQFEPQPLPAPSDRLQDNDLDISLEHESACDTQSELPCGTQQASEHVIEEEVPNEPERHEEGKIVQPRSKLALKKLLNKIRSQKEEWTSKSEQESQSEYETIESGTTASEKRPLRDLELNKEQQKNTASEAKGTIPKNLFVKLEFIAIGHCNLFDSQISLGLLPMSVLGALLNKEIEKQKQEQLALIKRIEEEKALLEADYLKIQMQTCLGEAKKKKEEEEQGQLVQSHSLPSTDQQNQMEHETGNVSEARSPRGDSHRQMIRNFQQHLLQQKRLHKQTVEEARKNLQKYQNALKQRYLSASEIPLSTRETKSINLEPVSELLLQTQEAQPAQYQASEQVHTQEYVQSLPAFSGTLGMLEKPSSQKQEEQVHETCAGKSVQFSETSELKRGEFRLPRDCPSQEQVGMFETANNHIREPFQSHLLPGSVRKEVTAVRTQPEARQQHVRFVLPAESSSESSETVHSSELSQKVSNYQTRTEAGERHPFKTPLMPATKRSASADPLVCQQGSVESSNKTSPDQLLNLSEPTILAHEESKAQGAEEFLISKAGDASSLNHSAILSLRDRMLASSESIQAQQKYLKELQDQLDAQREALLSKQRIQEKLLLQKQDKLKEQMQRQQEALKELLNKQVRLTCPNEEMTEAQKPVRIKRTDFFQISENYQQESGRNKSHGSETISRCIASVEQTEQSEKVLCREQKLRASKPPVTKVKLGLGLEQHELSVIPEVDTPKSCSISLADKTHDGTGETSLISTSGEFACVKHHSHALHEGTFPLGFTHCERKVSNGSPRQTNPSGRLLQELLMMAAETSYESAGSQDSQVSQDSPVAAEGGEKLRTSSGPSFRLDNTEVPGSEAFMQRRPCDVTSTVSTGSFSTSEMLNASPVDTALAAELYFPEMERPFPNFHHQLFQPLEPSVDLDTSSSSSGCQYRISQHCREFSKTSEFSVESPDVSTFLEGGNSVCMDKEAVCLLVLKQMGKTLHQKKSLLETMLLQETESGCGIMEEPELTLISSNDISIVESDTGHPNQVKMKEDAMDNSACVDQSECNVFTEEREFLPLAPDADYSACIMPDSSPKAQSPNESHCPSHQTAGKNGALANQLKKVGEVKVSSPEDRKSGEIEMHQRTSRLYNQLAEVKIRKEEKTRQETYAKNREKAKEFQKLHVLQQQAINQNQFDKLHGVECRLFVIHH</sequence>
<evidence type="ECO:0000256" key="2">
    <source>
        <dbReference type="ARBA" id="ARBA00022490"/>
    </source>
</evidence>
<organism evidence="7 8">
    <name type="scientific">Hirundo rustica rustica</name>
    <dbReference type="NCBI Taxonomy" id="333673"/>
    <lineage>
        <taxon>Eukaryota</taxon>
        <taxon>Metazoa</taxon>
        <taxon>Chordata</taxon>
        <taxon>Craniata</taxon>
        <taxon>Vertebrata</taxon>
        <taxon>Euteleostomi</taxon>
        <taxon>Archelosauria</taxon>
        <taxon>Archosauria</taxon>
        <taxon>Dinosauria</taxon>
        <taxon>Saurischia</taxon>
        <taxon>Theropoda</taxon>
        <taxon>Coelurosauria</taxon>
        <taxon>Aves</taxon>
        <taxon>Neognathae</taxon>
        <taxon>Neoaves</taxon>
        <taxon>Telluraves</taxon>
        <taxon>Australaves</taxon>
        <taxon>Passeriformes</taxon>
        <taxon>Sylvioidea</taxon>
        <taxon>Hirundinidae</taxon>
        <taxon>Hirundo</taxon>
    </lineage>
</organism>
<name>A0A3M0K4M4_HIRRU</name>
<feature type="compositionally biased region" description="Polar residues" evidence="5">
    <location>
        <begin position="845"/>
        <end position="859"/>
    </location>
</feature>